<dbReference type="AlphaFoldDB" id="A0A060BUM8"/>
<dbReference type="PANTHER" id="PTHR22916">
    <property type="entry name" value="GLYCOSYLTRANSFERASE"/>
    <property type="match status" value="1"/>
</dbReference>
<dbReference type="CDD" id="cd00761">
    <property type="entry name" value="Glyco_tranf_GTA_type"/>
    <property type="match status" value="1"/>
</dbReference>
<proteinExistence type="predicted"/>
<protein>
    <submittedName>
        <fullName evidence="2">Glycos_transf_2</fullName>
    </submittedName>
</protein>
<dbReference type="Gene3D" id="3.90.550.10">
    <property type="entry name" value="Spore Coat Polysaccharide Biosynthesis Protein SpsA, Chain A"/>
    <property type="match status" value="1"/>
</dbReference>
<feature type="non-terminal residue" evidence="2">
    <location>
        <position position="1"/>
    </location>
</feature>
<organism evidence="2">
    <name type="scientific">uncultured Delftia sp</name>
    <dbReference type="NCBI Taxonomy" id="191464"/>
    <lineage>
        <taxon>Bacteria</taxon>
        <taxon>Pseudomonadati</taxon>
        <taxon>Pseudomonadota</taxon>
        <taxon>Betaproteobacteria</taxon>
        <taxon>Burkholderiales</taxon>
        <taxon>Comamonadaceae</taxon>
        <taxon>Delftia</taxon>
        <taxon>environmental samples</taxon>
    </lineage>
</organism>
<dbReference type="Pfam" id="PF00535">
    <property type="entry name" value="Glycos_transf_2"/>
    <property type="match status" value="1"/>
</dbReference>
<dbReference type="GO" id="GO:0016758">
    <property type="term" value="F:hexosyltransferase activity"/>
    <property type="evidence" value="ECO:0007669"/>
    <property type="project" value="UniProtKB-ARBA"/>
</dbReference>
<dbReference type="EMBL" id="KF117242">
    <property type="protein sequence ID" value="AIA84495.1"/>
    <property type="molecule type" value="Genomic_DNA"/>
</dbReference>
<sequence>PALIKLRGHDRKNLELYFRHRGYRADSLLGELTQRVSPAMGQEGAAPIRVQEPIATHWLSILIPAHNVQDYIAECLTSILDQVRDGVDILVLDDHSTDATQAIVRQLRARHPARIQLIDAGQSSGVGAARNTLLRAARGEYLWFIDADDKL</sequence>
<evidence type="ECO:0000259" key="1">
    <source>
        <dbReference type="Pfam" id="PF00535"/>
    </source>
</evidence>
<accession>A0A060BUM8</accession>
<feature type="non-terminal residue" evidence="2">
    <location>
        <position position="151"/>
    </location>
</feature>
<dbReference type="InterPro" id="IPR001173">
    <property type="entry name" value="Glyco_trans_2-like"/>
</dbReference>
<evidence type="ECO:0000313" key="2">
    <source>
        <dbReference type="EMBL" id="AIA84495.1"/>
    </source>
</evidence>
<dbReference type="SUPFAM" id="SSF53448">
    <property type="entry name" value="Nucleotide-diphospho-sugar transferases"/>
    <property type="match status" value="1"/>
</dbReference>
<name>A0A060BUM8_9BURK</name>
<reference evidence="2" key="1">
    <citation type="journal article" date="2013" name="Environ. Microbiol.">
        <title>Seasonally variable intestinal metagenomes of the red palm weevil (Rhynchophorus ferrugineus).</title>
        <authorList>
            <person name="Jia S."/>
            <person name="Zhang X."/>
            <person name="Zhang G."/>
            <person name="Yin A."/>
            <person name="Zhang S."/>
            <person name="Li F."/>
            <person name="Wang L."/>
            <person name="Zhao D."/>
            <person name="Yun Q."/>
            <person name="Tala"/>
            <person name="Wang J."/>
            <person name="Sun G."/>
            <person name="Baabdullah M."/>
            <person name="Yu X."/>
            <person name="Hu S."/>
            <person name="Al-Mssallem I.S."/>
            <person name="Yu J."/>
        </authorList>
    </citation>
    <scope>NUCLEOTIDE SEQUENCE</scope>
</reference>
<dbReference type="InterPro" id="IPR029044">
    <property type="entry name" value="Nucleotide-diphossugar_trans"/>
</dbReference>
<feature type="domain" description="Glycosyltransferase 2-like" evidence="1">
    <location>
        <begin position="60"/>
        <end position="149"/>
    </location>
</feature>